<gene>
    <name evidence="1" type="ORF">DFQ14_10426</name>
</gene>
<protein>
    <submittedName>
        <fullName evidence="1">Uncharacterized protein</fullName>
    </submittedName>
</protein>
<organism evidence="1 2">
    <name type="scientific">Halopolyspora algeriensis</name>
    <dbReference type="NCBI Taxonomy" id="1500506"/>
    <lineage>
        <taxon>Bacteria</taxon>
        <taxon>Bacillati</taxon>
        <taxon>Actinomycetota</taxon>
        <taxon>Actinomycetes</taxon>
        <taxon>Actinomycetes incertae sedis</taxon>
        <taxon>Halopolyspora</taxon>
    </lineage>
</organism>
<keyword evidence="2" id="KW-1185">Reference proteome</keyword>
<proteinExistence type="predicted"/>
<accession>A0A368VW84</accession>
<comment type="caution">
    <text evidence="1">The sequence shown here is derived from an EMBL/GenBank/DDBJ whole genome shotgun (WGS) entry which is preliminary data.</text>
</comment>
<dbReference type="Proteomes" id="UP000253495">
    <property type="component" value="Unassembled WGS sequence"/>
</dbReference>
<evidence type="ECO:0000313" key="2">
    <source>
        <dbReference type="Proteomes" id="UP000253495"/>
    </source>
</evidence>
<dbReference type="AlphaFoldDB" id="A0A368VW84"/>
<dbReference type="EMBL" id="QPJC01000004">
    <property type="protein sequence ID" value="RCW44437.1"/>
    <property type="molecule type" value="Genomic_DNA"/>
</dbReference>
<reference evidence="1 2" key="1">
    <citation type="submission" date="2018-07" db="EMBL/GenBank/DDBJ databases">
        <title>Genomic Encyclopedia of Type Strains, Phase III (KMG-III): the genomes of soil and plant-associated and newly described type strains.</title>
        <authorList>
            <person name="Whitman W."/>
        </authorList>
    </citation>
    <scope>NUCLEOTIDE SEQUENCE [LARGE SCALE GENOMIC DNA]</scope>
    <source>
        <strain evidence="1 2">CECT 8575</strain>
    </source>
</reference>
<sequence>MTEPSGLTPITSSRSDGAAGLSRALDGRQYARMRTVLLAAGSSEVFLDDRGPERVLRMSWHAEHRIVVLSLWSGNRCTATFRLPIAQVPAVVQALTNGLAELAQATEVGAARRDAVVRQLWNEPAAAATAPRQRMPDGASRMSVRAVDAVIRACTRLRTRLDRR</sequence>
<name>A0A368VW84_9ACTN</name>
<evidence type="ECO:0000313" key="1">
    <source>
        <dbReference type="EMBL" id="RCW44437.1"/>
    </source>
</evidence>